<dbReference type="SMART" id="SM00708">
    <property type="entry name" value="PhBP"/>
    <property type="match status" value="2"/>
</dbReference>
<comment type="caution">
    <text evidence="5">The sequence shown here is derived from an EMBL/GenBank/DDBJ whole genome shotgun (WGS) entry which is preliminary data.</text>
</comment>
<dbReference type="Pfam" id="PF01395">
    <property type="entry name" value="PBP_GOBP"/>
    <property type="match status" value="2"/>
</dbReference>
<dbReference type="CDD" id="cd23992">
    <property type="entry name" value="PBP_GOBP"/>
    <property type="match status" value="2"/>
</dbReference>
<name>A0A0L7LUB6_OPEBR</name>
<dbReference type="PANTHER" id="PTHR21364">
    <property type="entry name" value="GENERAL ODORANT-BINDING PROTEIN 19A"/>
    <property type="match status" value="1"/>
</dbReference>
<dbReference type="Proteomes" id="UP000037510">
    <property type="component" value="Unassembled WGS sequence"/>
</dbReference>
<dbReference type="GO" id="GO:0007608">
    <property type="term" value="P:sensory perception of smell"/>
    <property type="evidence" value="ECO:0007669"/>
    <property type="project" value="UniProtKB-ARBA"/>
</dbReference>
<dbReference type="PANTHER" id="PTHR21364:SF2">
    <property type="entry name" value="GENERAL ODORANT-BINDING PROTEIN 19A"/>
    <property type="match status" value="1"/>
</dbReference>
<proteinExistence type="inferred from homology"/>
<feature type="non-terminal residue" evidence="5">
    <location>
        <position position="246"/>
    </location>
</feature>
<gene>
    <name evidence="5" type="ORF">OBRU01_01232</name>
</gene>
<evidence type="ECO:0000313" key="5">
    <source>
        <dbReference type="EMBL" id="KOB79037.1"/>
    </source>
</evidence>
<feature type="signal peptide" evidence="4">
    <location>
        <begin position="1"/>
        <end position="17"/>
    </location>
</feature>
<dbReference type="EMBL" id="JTDY01000071">
    <property type="protein sequence ID" value="KOB79037.1"/>
    <property type="molecule type" value="Genomic_DNA"/>
</dbReference>
<accession>A0A0L7LUB6</accession>
<keyword evidence="6" id="KW-1185">Reference proteome</keyword>
<evidence type="ECO:0000256" key="2">
    <source>
        <dbReference type="ARBA" id="ARBA00008098"/>
    </source>
</evidence>
<sequence length="246" mass="28331">MFSTLPVLLLLLATARCGKDRPVFSEEIQEIIDTIHNECVEKTGTAEEDIQNCEKGIFKEDENLKCYMYCILEEASLVEGDVVDYDMMISLMPDELQDRTRTMLYACKHLNKPENTRCQRAFDVHKCTYEKDPDVFSDEVQEIIDTIHNECVEKTGAAEEDIQNCEKGIFKEDENLKCYMLCVLEESGLVEDGQVDYDMLISLMPDALQDRIRTQLYACKHLNSPDKTMCQGTFDAHKCNYEKDPD</sequence>
<keyword evidence="3" id="KW-0964">Secreted</keyword>
<organism evidence="5 6">
    <name type="scientific">Operophtera brumata</name>
    <name type="common">Winter moth</name>
    <name type="synonym">Phalaena brumata</name>
    <dbReference type="NCBI Taxonomy" id="104452"/>
    <lineage>
        <taxon>Eukaryota</taxon>
        <taxon>Metazoa</taxon>
        <taxon>Ecdysozoa</taxon>
        <taxon>Arthropoda</taxon>
        <taxon>Hexapoda</taxon>
        <taxon>Insecta</taxon>
        <taxon>Pterygota</taxon>
        <taxon>Neoptera</taxon>
        <taxon>Endopterygota</taxon>
        <taxon>Lepidoptera</taxon>
        <taxon>Glossata</taxon>
        <taxon>Ditrysia</taxon>
        <taxon>Geometroidea</taxon>
        <taxon>Geometridae</taxon>
        <taxon>Larentiinae</taxon>
        <taxon>Operophtera</taxon>
    </lineage>
</organism>
<keyword evidence="4" id="KW-0732">Signal</keyword>
<dbReference type="Gene3D" id="1.10.238.20">
    <property type="entry name" value="Pheromone/general odorant binding protein domain"/>
    <property type="match status" value="2"/>
</dbReference>
<dbReference type="InterPro" id="IPR006170">
    <property type="entry name" value="PBP/GOBP"/>
</dbReference>
<evidence type="ECO:0000313" key="6">
    <source>
        <dbReference type="Proteomes" id="UP000037510"/>
    </source>
</evidence>
<dbReference type="GO" id="GO:0005576">
    <property type="term" value="C:extracellular region"/>
    <property type="evidence" value="ECO:0007669"/>
    <property type="project" value="UniProtKB-SubCell"/>
</dbReference>
<reference evidence="5 6" key="1">
    <citation type="journal article" date="2015" name="Genome Biol. Evol.">
        <title>The genome of winter moth (Operophtera brumata) provides a genomic perspective on sexual dimorphism and phenology.</title>
        <authorList>
            <person name="Derks M.F."/>
            <person name="Smit S."/>
            <person name="Salis L."/>
            <person name="Schijlen E."/>
            <person name="Bossers A."/>
            <person name="Mateman C."/>
            <person name="Pijl A.S."/>
            <person name="de Ridder D."/>
            <person name="Groenen M.A."/>
            <person name="Visser M.E."/>
            <person name="Megens H.J."/>
        </authorList>
    </citation>
    <scope>NUCLEOTIDE SEQUENCE [LARGE SCALE GENOMIC DNA]</scope>
    <source>
        <strain evidence="5">WM2013NL</strain>
        <tissue evidence="5">Head and thorax</tissue>
    </source>
</reference>
<dbReference type="InterPro" id="IPR036728">
    <property type="entry name" value="PBP_GOBP_sf"/>
</dbReference>
<comment type="subcellular location">
    <subcellularLocation>
        <location evidence="1">Secreted</location>
    </subcellularLocation>
</comment>
<dbReference type="STRING" id="104452.A0A0L7LUB6"/>
<evidence type="ECO:0000256" key="3">
    <source>
        <dbReference type="ARBA" id="ARBA00022525"/>
    </source>
</evidence>
<protein>
    <submittedName>
        <fullName evidence="5">Odorant binding protein 5</fullName>
    </submittedName>
</protein>
<dbReference type="FunFam" id="1.10.238.20:FF:000001">
    <property type="entry name" value="General odorant-binding protein lush"/>
    <property type="match status" value="2"/>
</dbReference>
<dbReference type="GO" id="GO:0005549">
    <property type="term" value="F:odorant binding"/>
    <property type="evidence" value="ECO:0007669"/>
    <property type="project" value="InterPro"/>
</dbReference>
<comment type="similarity">
    <text evidence="2">Belongs to the PBP/GOBP family.</text>
</comment>
<evidence type="ECO:0000256" key="1">
    <source>
        <dbReference type="ARBA" id="ARBA00004613"/>
    </source>
</evidence>
<feature type="chain" id="PRO_5005573620" evidence="4">
    <location>
        <begin position="18"/>
        <end position="246"/>
    </location>
</feature>
<evidence type="ECO:0000256" key="4">
    <source>
        <dbReference type="SAM" id="SignalP"/>
    </source>
</evidence>
<dbReference type="AlphaFoldDB" id="A0A0L7LUB6"/>
<dbReference type="SUPFAM" id="SSF47565">
    <property type="entry name" value="Insect pheromone/odorant-binding proteins"/>
    <property type="match status" value="2"/>
</dbReference>